<comment type="caution">
    <text evidence="2">The sequence shown here is derived from an EMBL/GenBank/DDBJ whole genome shotgun (WGS) entry which is preliminary data.</text>
</comment>
<organism evidence="2 3">
    <name type="scientific">Raphidocelis subcapitata</name>
    <dbReference type="NCBI Taxonomy" id="307507"/>
    <lineage>
        <taxon>Eukaryota</taxon>
        <taxon>Viridiplantae</taxon>
        <taxon>Chlorophyta</taxon>
        <taxon>core chlorophytes</taxon>
        <taxon>Chlorophyceae</taxon>
        <taxon>CS clade</taxon>
        <taxon>Sphaeropleales</taxon>
        <taxon>Selenastraceae</taxon>
        <taxon>Raphidocelis</taxon>
    </lineage>
</organism>
<feature type="compositionally biased region" description="Low complexity" evidence="1">
    <location>
        <begin position="33"/>
        <end position="49"/>
    </location>
</feature>
<dbReference type="OrthoDB" id="543363at2759"/>
<dbReference type="InParanoid" id="A0A2V0PAI4"/>
<name>A0A2V0PAI4_9CHLO</name>
<reference evidence="2 3" key="1">
    <citation type="journal article" date="2018" name="Sci. Rep.">
        <title>Raphidocelis subcapitata (=Pseudokirchneriella subcapitata) provides an insight into genome evolution and environmental adaptations in the Sphaeropleales.</title>
        <authorList>
            <person name="Suzuki S."/>
            <person name="Yamaguchi H."/>
            <person name="Nakajima N."/>
            <person name="Kawachi M."/>
        </authorList>
    </citation>
    <scope>NUCLEOTIDE SEQUENCE [LARGE SCALE GENOMIC DNA]</scope>
    <source>
        <strain evidence="2 3">NIES-35</strain>
    </source>
</reference>
<dbReference type="AlphaFoldDB" id="A0A2V0PAI4"/>
<accession>A0A2V0PAI4</accession>
<sequence length="276" mass="29576">MRTLRAGMQQAARRAARPGVPLAARATRLAPARPRLAQPLRAAASATDSTDLDLEASDPQEMGLYVQTPTTALHLGFQSPGWRTHTVDGAPRFEYCSPGRVRLAFGTAAGAGADGEVDYFWGRAGWGSDGHCLSNSLGDERPRFYLTARQAAEILAAPDATHTYELRFIGWRGNADGCPLLVEEAGLEDGIEMVKSLTWAPAPAAAATNGAPKPRGGPPYALTLSLTCSDGFQAQTGVELDAADWLLFSECVRYAVPRLLGLHGALRLPRLEEFEF</sequence>
<protein>
    <submittedName>
        <fullName evidence="2">Uncharacterized protein</fullName>
    </submittedName>
</protein>
<keyword evidence="3" id="KW-1185">Reference proteome</keyword>
<evidence type="ECO:0000313" key="3">
    <source>
        <dbReference type="Proteomes" id="UP000247498"/>
    </source>
</evidence>
<evidence type="ECO:0000313" key="2">
    <source>
        <dbReference type="EMBL" id="GBF96864.1"/>
    </source>
</evidence>
<dbReference type="Proteomes" id="UP000247498">
    <property type="component" value="Unassembled WGS sequence"/>
</dbReference>
<evidence type="ECO:0000256" key="1">
    <source>
        <dbReference type="SAM" id="MobiDB-lite"/>
    </source>
</evidence>
<proteinExistence type="predicted"/>
<dbReference type="EMBL" id="BDRX01000088">
    <property type="protein sequence ID" value="GBF96864.1"/>
    <property type="molecule type" value="Genomic_DNA"/>
</dbReference>
<gene>
    <name evidence="2" type="ORF">Rsub_09869</name>
</gene>
<feature type="region of interest" description="Disordered" evidence="1">
    <location>
        <begin position="33"/>
        <end position="54"/>
    </location>
</feature>